<keyword evidence="1" id="KW-0853">WD repeat</keyword>
<dbReference type="Proteomes" id="UP000485058">
    <property type="component" value="Unassembled WGS sequence"/>
</dbReference>
<proteinExistence type="predicted"/>
<feature type="repeat" description="WD" evidence="1">
    <location>
        <begin position="1"/>
        <end position="28"/>
    </location>
</feature>
<reference evidence="2 3" key="1">
    <citation type="submission" date="2020-02" db="EMBL/GenBank/DDBJ databases">
        <title>Draft genome sequence of Haematococcus lacustris strain NIES-144.</title>
        <authorList>
            <person name="Morimoto D."/>
            <person name="Nakagawa S."/>
            <person name="Yoshida T."/>
            <person name="Sawayama S."/>
        </authorList>
    </citation>
    <scope>NUCLEOTIDE SEQUENCE [LARGE SCALE GENOMIC DNA]</scope>
    <source>
        <strain evidence="2 3">NIES-144</strain>
    </source>
</reference>
<dbReference type="PROSITE" id="PS50294">
    <property type="entry name" value="WD_REPEATS_REGION"/>
    <property type="match status" value="1"/>
</dbReference>
<gene>
    <name evidence="2" type="ORF">HaLaN_24697</name>
</gene>
<evidence type="ECO:0000313" key="3">
    <source>
        <dbReference type="Proteomes" id="UP000485058"/>
    </source>
</evidence>
<dbReference type="AlphaFoldDB" id="A0A699ZVN5"/>
<dbReference type="PROSITE" id="PS50082">
    <property type="entry name" value="WD_REPEATS_2"/>
    <property type="match status" value="1"/>
</dbReference>
<accession>A0A699ZVN5</accession>
<protein>
    <submittedName>
        <fullName evidence="2">Uncharacterized protein</fullName>
    </submittedName>
</protein>
<dbReference type="EMBL" id="BLLF01003156">
    <property type="protein sequence ID" value="GFH26531.1"/>
    <property type="molecule type" value="Genomic_DNA"/>
</dbReference>
<name>A0A699ZVN5_HAELA</name>
<dbReference type="InterPro" id="IPR001680">
    <property type="entry name" value="WD40_rpt"/>
</dbReference>
<organism evidence="2 3">
    <name type="scientific">Haematococcus lacustris</name>
    <name type="common">Green alga</name>
    <name type="synonym">Haematococcus pluvialis</name>
    <dbReference type="NCBI Taxonomy" id="44745"/>
    <lineage>
        <taxon>Eukaryota</taxon>
        <taxon>Viridiplantae</taxon>
        <taxon>Chlorophyta</taxon>
        <taxon>core chlorophytes</taxon>
        <taxon>Chlorophyceae</taxon>
        <taxon>CS clade</taxon>
        <taxon>Chlamydomonadales</taxon>
        <taxon>Haematococcaceae</taxon>
        <taxon>Haematococcus</taxon>
    </lineage>
</organism>
<dbReference type="Gene3D" id="2.130.10.10">
    <property type="entry name" value="YVTN repeat-like/Quinoprotein amine dehydrogenase"/>
    <property type="match status" value="1"/>
</dbReference>
<sequence>MACVALSPDGNTLASGSQNTIIRVWSLDKEGKAGQALPLTAVAQCEDEVLVEVLRSSDLQLLGLMVLCEATRMRWGASMLVVNAQGLLSGAAT</sequence>
<comment type="caution">
    <text evidence="2">The sequence shown here is derived from an EMBL/GenBank/DDBJ whole genome shotgun (WGS) entry which is preliminary data.</text>
</comment>
<dbReference type="SUPFAM" id="SSF50978">
    <property type="entry name" value="WD40 repeat-like"/>
    <property type="match status" value="1"/>
</dbReference>
<dbReference type="InterPro" id="IPR036322">
    <property type="entry name" value="WD40_repeat_dom_sf"/>
</dbReference>
<evidence type="ECO:0000256" key="1">
    <source>
        <dbReference type="PROSITE-ProRule" id="PRU00221"/>
    </source>
</evidence>
<keyword evidence="3" id="KW-1185">Reference proteome</keyword>
<evidence type="ECO:0000313" key="2">
    <source>
        <dbReference type="EMBL" id="GFH26531.1"/>
    </source>
</evidence>
<dbReference type="InterPro" id="IPR015943">
    <property type="entry name" value="WD40/YVTN_repeat-like_dom_sf"/>
</dbReference>